<accession>I3W1W2</accession>
<protein>
    <submittedName>
        <fullName evidence="1">Uncharacterized protein</fullName>
    </submittedName>
</protein>
<dbReference type="EMBL" id="JQ418531">
    <property type="protein sequence ID" value="AFK89589.1"/>
    <property type="molecule type" value="Genomic_DNA"/>
</dbReference>
<evidence type="ECO:0000313" key="1">
    <source>
        <dbReference type="EMBL" id="AFK89589.1"/>
    </source>
</evidence>
<keyword evidence="1" id="KW-0614">Plasmid</keyword>
<reference evidence="1" key="1">
    <citation type="submission" date="2012-01" db="EMBL/GenBank/DDBJ databases">
        <authorList>
            <person name="Summers A.O."/>
            <person name="Wireman J."/>
        </authorList>
    </citation>
    <scope>NUCLEOTIDE SEQUENCE</scope>
    <source>
        <strain evidence="1">J3-53</strain>
        <plasmid evidence="1">pJ353-116</plasmid>
    </source>
</reference>
<dbReference type="AlphaFoldDB" id="I3W1W2"/>
<name>I3W1W2_9MICC</name>
<organism evidence="1">
    <name type="scientific">Arthrobacter sp. J3.53</name>
    <dbReference type="NCBI Taxonomy" id="347215"/>
    <lineage>
        <taxon>Bacteria</taxon>
        <taxon>Bacillati</taxon>
        <taxon>Actinomycetota</taxon>
        <taxon>Actinomycetes</taxon>
        <taxon>Micrococcales</taxon>
        <taxon>Micrococcaceae</taxon>
        <taxon>Arthrobacter</taxon>
    </lineage>
</organism>
<sequence>MEPWVAVAQSSRLVNDVLSQIGEPLPGSNFEWVNAHYPFERSSDWCREFLAAALEHMQLWADHVAPLRFHEEAEVIHTFRPVQTLSRAAIEAASQAVWVMDGGTASECARRHVCLVLDDLDQQRKAAQSEERKNHLKAARQLLLERLQSDISEKDIGQFPGYMNIVKEAAATVAAKGTVDADLAHPEVVERLWRASAGSAHGKRWPSLELQFVNPEEEISPGQFATDRIPDPAAITHILNLAGSILSYGVLRFADYSGYTPQLGKILATAGENLGAIIPRRADA</sequence>
<geneLocation type="plasmid" evidence="1">
    <name>pJ353-116</name>
</geneLocation>
<proteinExistence type="predicted"/>